<dbReference type="GO" id="GO:0000160">
    <property type="term" value="P:phosphorelay signal transduction system"/>
    <property type="evidence" value="ECO:0007669"/>
    <property type="project" value="InterPro"/>
</dbReference>
<proteinExistence type="predicted"/>
<dbReference type="InterPro" id="IPR011006">
    <property type="entry name" value="CheY-like_superfamily"/>
</dbReference>
<dbReference type="Gene3D" id="3.40.50.2300">
    <property type="match status" value="1"/>
</dbReference>
<dbReference type="AlphaFoldDB" id="A0A0C1YRH2"/>
<keyword evidence="4" id="KW-1185">Reference proteome</keyword>
<evidence type="ECO:0000259" key="2">
    <source>
        <dbReference type="PROSITE" id="PS50110"/>
    </source>
</evidence>
<dbReference type="STRING" id="709839.TSA66_24455"/>
<dbReference type="InterPro" id="IPR001789">
    <property type="entry name" value="Sig_transdc_resp-reg_receiver"/>
</dbReference>
<feature type="modified residue" description="4-aspartylphosphate" evidence="1">
    <location>
        <position position="53"/>
    </location>
</feature>
<evidence type="ECO:0000313" key="4">
    <source>
        <dbReference type="Proteomes" id="UP000031572"/>
    </source>
</evidence>
<dbReference type="OrthoDB" id="9801101at2"/>
<comment type="caution">
    <text evidence="3">The sequence shown here is derived from an EMBL/GenBank/DDBJ whole genome shotgun (WGS) entry which is preliminary data.</text>
</comment>
<dbReference type="SMART" id="SM00448">
    <property type="entry name" value="REC"/>
    <property type="match status" value="1"/>
</dbReference>
<accession>A0A0C1YRH2</accession>
<name>A0A0C1YRH2_9BURK</name>
<keyword evidence="1" id="KW-0597">Phosphoprotein</keyword>
<sequence length="146" mass="15276">MLKVVVIDGNAISRNLLTSVLLNGGFDVVGDSNPSPAGIAGMIKLKPQIVCIDIGAADDEGLARIDTLRHALPKTLLFLVSGQFDPLTVQTAAGRGVHGFIVKPFKPETVLKTIRNAVIKLARQHRQAAAQDGAAPDDAASVSDDS</sequence>
<dbReference type="PROSITE" id="PS50110">
    <property type="entry name" value="RESPONSE_REGULATORY"/>
    <property type="match status" value="1"/>
</dbReference>
<evidence type="ECO:0000256" key="1">
    <source>
        <dbReference type="PROSITE-ProRule" id="PRU00169"/>
    </source>
</evidence>
<dbReference type="SUPFAM" id="SSF52172">
    <property type="entry name" value="CheY-like"/>
    <property type="match status" value="1"/>
</dbReference>
<feature type="domain" description="Response regulatory" evidence="2">
    <location>
        <begin position="3"/>
        <end position="118"/>
    </location>
</feature>
<gene>
    <name evidence="3" type="ORF">TSA66_24455</name>
</gene>
<evidence type="ECO:0000313" key="3">
    <source>
        <dbReference type="EMBL" id="KIF83267.1"/>
    </source>
</evidence>
<organism evidence="3 4">
    <name type="scientific">Noviherbaspirillum autotrophicum</name>
    <dbReference type="NCBI Taxonomy" id="709839"/>
    <lineage>
        <taxon>Bacteria</taxon>
        <taxon>Pseudomonadati</taxon>
        <taxon>Pseudomonadota</taxon>
        <taxon>Betaproteobacteria</taxon>
        <taxon>Burkholderiales</taxon>
        <taxon>Oxalobacteraceae</taxon>
        <taxon>Noviherbaspirillum</taxon>
    </lineage>
</organism>
<reference evidence="3 4" key="1">
    <citation type="submission" date="2014-12" db="EMBL/GenBank/DDBJ databases">
        <title>Denitrispirillum autotrophicum gen. nov., sp. nov., Denitrifying, Facultatively Autotrophic Bacteria Isolated from Rice Paddy Soil.</title>
        <authorList>
            <person name="Ishii S."/>
            <person name="Ashida N."/>
            <person name="Ohno H."/>
            <person name="Otsuka S."/>
            <person name="Yokota A."/>
            <person name="Senoo K."/>
        </authorList>
    </citation>
    <scope>NUCLEOTIDE SEQUENCE [LARGE SCALE GENOMIC DNA]</scope>
    <source>
        <strain evidence="3 4">TSA66</strain>
    </source>
</reference>
<dbReference type="RefSeq" id="WP_040041896.1">
    <property type="nucleotide sequence ID" value="NZ_JWJG01000028.1"/>
</dbReference>
<dbReference type="Pfam" id="PF00072">
    <property type="entry name" value="Response_reg"/>
    <property type="match status" value="1"/>
</dbReference>
<dbReference type="EMBL" id="JWJG01000028">
    <property type="protein sequence ID" value="KIF83267.1"/>
    <property type="molecule type" value="Genomic_DNA"/>
</dbReference>
<protein>
    <submittedName>
        <fullName evidence="3">Response regulator</fullName>
    </submittedName>
</protein>
<dbReference type="Proteomes" id="UP000031572">
    <property type="component" value="Unassembled WGS sequence"/>
</dbReference>